<protein>
    <submittedName>
        <fullName evidence="2">Uncharacterized protein</fullName>
    </submittedName>
</protein>
<comment type="caution">
    <text evidence="2">The sequence shown here is derived from an EMBL/GenBank/DDBJ whole genome shotgun (WGS) entry which is preliminary data.</text>
</comment>
<dbReference type="EMBL" id="LLZU01000014">
    <property type="protein sequence ID" value="KRV49172.1"/>
    <property type="molecule type" value="Genomic_DNA"/>
</dbReference>
<proteinExistence type="predicted"/>
<accession>A0A0T6LT43</accession>
<evidence type="ECO:0000313" key="3">
    <source>
        <dbReference type="Proteomes" id="UP000050867"/>
    </source>
</evidence>
<dbReference type="AlphaFoldDB" id="A0A0T6LT43"/>
<dbReference type="OrthoDB" id="4335459at2"/>
<dbReference type="RefSeq" id="WP_018385957.1">
    <property type="nucleotide sequence ID" value="NZ_LLZU01000014.1"/>
</dbReference>
<dbReference type="STRING" id="76728.AQ490_21435"/>
<dbReference type="Proteomes" id="UP000050867">
    <property type="component" value="Unassembled WGS sequence"/>
</dbReference>
<organism evidence="2 3">
    <name type="scientific">Wenjunlia vitaminophila</name>
    <name type="common">Streptomyces vitaminophilus</name>
    <dbReference type="NCBI Taxonomy" id="76728"/>
    <lineage>
        <taxon>Bacteria</taxon>
        <taxon>Bacillati</taxon>
        <taxon>Actinomycetota</taxon>
        <taxon>Actinomycetes</taxon>
        <taxon>Kitasatosporales</taxon>
        <taxon>Streptomycetaceae</taxon>
        <taxon>Wenjunlia</taxon>
    </lineage>
</organism>
<feature type="region of interest" description="Disordered" evidence="1">
    <location>
        <begin position="1"/>
        <end position="93"/>
    </location>
</feature>
<feature type="compositionally biased region" description="Acidic residues" evidence="1">
    <location>
        <begin position="48"/>
        <end position="63"/>
    </location>
</feature>
<keyword evidence="3" id="KW-1185">Reference proteome</keyword>
<sequence length="180" mass="19917">MEQRTDPVIRPIPAAGVDPAHVPGITPPPPGEPEEATADQSADRPDDAAVEDDDRDEPEEQGEDASASGSDQGPEPEEKPSDEAVEGPVFKVSDRRASITADRRGIRLRLDGEEAEFSWDEVGAVEIDTPRFGRRFSVTVYTTNRRWYENDVEAPARKLLKEWERELDTVLDACFEDGGE</sequence>
<gene>
    <name evidence="2" type="ORF">AQ490_21435</name>
</gene>
<reference evidence="2 3" key="1">
    <citation type="submission" date="2015-10" db="EMBL/GenBank/DDBJ databases">
        <title>Draft genome sequence of pyrrolomycin-producing Streptomyces vitaminophilus.</title>
        <authorList>
            <person name="Graham D.E."/>
            <person name="Mahan K.M."/>
            <person name="Klingeman D.M."/>
            <person name="Hettich R.L."/>
            <person name="Parry R.J."/>
        </authorList>
    </citation>
    <scope>NUCLEOTIDE SEQUENCE [LARGE SCALE GENOMIC DNA]</scope>
    <source>
        <strain evidence="2 3">ATCC 31673</strain>
    </source>
</reference>
<evidence type="ECO:0000256" key="1">
    <source>
        <dbReference type="SAM" id="MobiDB-lite"/>
    </source>
</evidence>
<evidence type="ECO:0000313" key="2">
    <source>
        <dbReference type="EMBL" id="KRV49172.1"/>
    </source>
</evidence>
<name>A0A0T6LT43_WENVI</name>
<dbReference type="eggNOG" id="ENOG5033ZT4">
    <property type="taxonomic scope" value="Bacteria"/>
</dbReference>